<dbReference type="InterPro" id="IPR029058">
    <property type="entry name" value="AB_hydrolase_fold"/>
</dbReference>
<evidence type="ECO:0000313" key="2">
    <source>
        <dbReference type="EMBL" id="WYK18727.1"/>
    </source>
</evidence>
<evidence type="ECO:0000259" key="1">
    <source>
        <dbReference type="Pfam" id="PF00975"/>
    </source>
</evidence>
<keyword evidence="3" id="KW-1185">Reference proteome</keyword>
<sequence>MNAQTGLEGMKLLTLQPKATGVPFVFTPDLGGNLLYSRDLVPRLPSGLAPYGLSLTENALGALDSLKIESLAADFAEYLRNRWPDGALHLAGFSFAGVLAFETARMLTNRNRPVSHIWLFDTRVHRLHMPSAIFRSPVLEMKCLLVHAAKSIFKRPSDPDTMLRSYRLLEIDLKQRPKAYWPTIRALHKALENYRPDPFDKTPVTLFRTKEPNPLLARPRHLGWDRLTPDKLRVVDVDAEHLTIMHTAASLETITDCLSQAVNSG</sequence>
<dbReference type="SUPFAM" id="SSF53474">
    <property type="entry name" value="alpha/beta-Hydrolases"/>
    <property type="match status" value="1"/>
</dbReference>
<protein>
    <submittedName>
        <fullName evidence="2">Thioesterase domain-containing protein</fullName>
    </submittedName>
</protein>
<evidence type="ECO:0000313" key="3">
    <source>
        <dbReference type="Proteomes" id="UP001281305"/>
    </source>
</evidence>
<dbReference type="Pfam" id="PF00975">
    <property type="entry name" value="Thioesterase"/>
    <property type="match status" value="1"/>
</dbReference>
<reference evidence="2 3" key="1">
    <citation type="submission" date="2024-02" db="EMBL/GenBank/DDBJ databases">
        <title>Roseovarius strain W115 nov., isolated from a marine algae.</title>
        <authorList>
            <person name="Lee M.W."/>
            <person name="Lee J.K."/>
            <person name="Kim J.M."/>
            <person name="Choi D.G."/>
            <person name="Baek J.H."/>
            <person name="Bayburt H."/>
            <person name="Jung J.J."/>
            <person name="Han D.M."/>
            <person name="Jeon C.O."/>
        </authorList>
    </citation>
    <scope>NUCLEOTIDE SEQUENCE [LARGE SCALE GENOMIC DNA]</scope>
    <source>
        <strain evidence="2 3">W115</strain>
    </source>
</reference>
<dbReference type="EMBL" id="CP146606">
    <property type="protein sequence ID" value="WYK18727.1"/>
    <property type="molecule type" value="Genomic_DNA"/>
</dbReference>
<dbReference type="RefSeq" id="WP_317055410.1">
    <property type="nucleotide sequence ID" value="NZ_CP146606.1"/>
</dbReference>
<gene>
    <name evidence="2" type="ORF">RZS32_002235</name>
</gene>
<dbReference type="Proteomes" id="UP001281305">
    <property type="component" value="Chromosome"/>
</dbReference>
<organism evidence="2 3">
    <name type="scientific">Roseovarius rhodophyticola</name>
    <dbReference type="NCBI Taxonomy" id="3080827"/>
    <lineage>
        <taxon>Bacteria</taxon>
        <taxon>Pseudomonadati</taxon>
        <taxon>Pseudomonadota</taxon>
        <taxon>Alphaproteobacteria</taxon>
        <taxon>Rhodobacterales</taxon>
        <taxon>Roseobacteraceae</taxon>
        <taxon>Roseovarius</taxon>
    </lineage>
</organism>
<feature type="domain" description="Thioesterase" evidence="1">
    <location>
        <begin position="40"/>
        <end position="122"/>
    </location>
</feature>
<accession>A0ABZ2TGF2</accession>
<dbReference type="InterPro" id="IPR001031">
    <property type="entry name" value="Thioesterase"/>
</dbReference>
<dbReference type="Gene3D" id="3.40.50.1820">
    <property type="entry name" value="alpha/beta hydrolase"/>
    <property type="match status" value="1"/>
</dbReference>
<proteinExistence type="predicted"/>
<name>A0ABZ2TGF2_9RHOB</name>